<keyword evidence="3" id="KW-1185">Reference proteome</keyword>
<evidence type="ECO:0000313" key="3">
    <source>
        <dbReference type="Proteomes" id="UP001057702"/>
    </source>
</evidence>
<dbReference type="GO" id="GO:0016787">
    <property type="term" value="F:hydrolase activity"/>
    <property type="evidence" value="ECO:0007669"/>
    <property type="project" value="UniProtKB-KW"/>
</dbReference>
<organism evidence="2 3">
    <name type="scientific">Streptomyces humicola</name>
    <dbReference type="NCBI Taxonomy" id="2953240"/>
    <lineage>
        <taxon>Bacteria</taxon>
        <taxon>Bacillati</taxon>
        <taxon>Actinomycetota</taxon>
        <taxon>Actinomycetes</taxon>
        <taxon>Kitasatosporales</taxon>
        <taxon>Streptomycetaceae</taxon>
        <taxon>Streptomyces</taxon>
    </lineage>
</organism>
<gene>
    <name evidence="2" type="ORF">NGB36_18775</name>
</gene>
<dbReference type="SUPFAM" id="SSF53474">
    <property type="entry name" value="alpha/beta-Hydrolases"/>
    <property type="match status" value="1"/>
</dbReference>
<dbReference type="PANTHER" id="PTHR37946">
    <property type="entry name" value="SLL1969 PROTEIN"/>
    <property type="match status" value="1"/>
</dbReference>
<name>A0ABT1PY36_9ACTN</name>
<keyword evidence="2" id="KW-0378">Hydrolase</keyword>
<comment type="caution">
    <text evidence="2">The sequence shown here is derived from an EMBL/GenBank/DDBJ whole genome shotgun (WGS) entry which is preliminary data.</text>
</comment>
<feature type="region of interest" description="Disordered" evidence="1">
    <location>
        <begin position="59"/>
        <end position="78"/>
    </location>
</feature>
<accession>A0ABT1PY36</accession>
<dbReference type="Pfam" id="PF02089">
    <property type="entry name" value="Palm_thioest"/>
    <property type="match status" value="1"/>
</dbReference>
<dbReference type="EMBL" id="JANFNG010000014">
    <property type="protein sequence ID" value="MCQ4082591.1"/>
    <property type="molecule type" value="Genomic_DNA"/>
</dbReference>
<dbReference type="Gene3D" id="3.40.50.1820">
    <property type="entry name" value="alpha/beta hydrolase"/>
    <property type="match status" value="1"/>
</dbReference>
<evidence type="ECO:0000313" key="2">
    <source>
        <dbReference type="EMBL" id="MCQ4082591.1"/>
    </source>
</evidence>
<dbReference type="InterPro" id="IPR029058">
    <property type="entry name" value="AB_hydrolase_fold"/>
</dbReference>
<proteinExistence type="predicted"/>
<feature type="compositionally biased region" description="Low complexity" evidence="1">
    <location>
        <begin position="61"/>
        <end position="74"/>
    </location>
</feature>
<sequence>MGALSFTSTAVTSALRGLQHTTDLIRATSLEVTILAGHLLLYPTGVLQERLGEEYAKRVMPQQQDGSPQSSPTSRRVHAAADGIHPPVLLLHGFVDNRSVFAVLRRSLRRSGWEHVQAINYSPLTSDIRRAAEMLGRHVEQVCEQSGHRRLDIVGHSLGGLIARYYVQRLGGDARVRTVVTLAAPHSGTRAVPLASTHPIVRQMRPNSELIAELALPAPGCSTRFVAFWSGVDQLMVPVESARLEHSDLISQNIEVRGIGHLAMPVNGAVATAVRQALQGGAPAASTVDAA</sequence>
<dbReference type="PANTHER" id="PTHR37946:SF1">
    <property type="entry name" value="SLL1969 PROTEIN"/>
    <property type="match status" value="1"/>
</dbReference>
<protein>
    <submittedName>
        <fullName evidence="2">Alpha/beta fold hydrolase</fullName>
    </submittedName>
</protein>
<dbReference type="Proteomes" id="UP001057702">
    <property type="component" value="Unassembled WGS sequence"/>
</dbReference>
<dbReference type="RefSeq" id="WP_255921496.1">
    <property type="nucleotide sequence ID" value="NZ_JANFNG010000014.1"/>
</dbReference>
<evidence type="ECO:0000256" key="1">
    <source>
        <dbReference type="SAM" id="MobiDB-lite"/>
    </source>
</evidence>
<reference evidence="2" key="1">
    <citation type="submission" date="2022-06" db="EMBL/GenBank/DDBJ databases">
        <title>Draft genome sequence of Streptomyces sp. RB6PN25 isolated from peat swamp forest in Thailand.</title>
        <authorList>
            <person name="Duangmal K."/>
            <person name="Klaysubun C."/>
        </authorList>
    </citation>
    <scope>NUCLEOTIDE SEQUENCE</scope>
    <source>
        <strain evidence="2">RB6PN25</strain>
    </source>
</reference>